<dbReference type="PIRSF" id="PIRSF003230">
    <property type="entry name" value="YbgC"/>
    <property type="match status" value="1"/>
</dbReference>
<gene>
    <name evidence="3" type="ORF">CSA55_00260</name>
</gene>
<dbReference type="AlphaFoldDB" id="A0A2G6KGC9"/>
<evidence type="ECO:0000313" key="4">
    <source>
        <dbReference type="Proteomes" id="UP000230914"/>
    </source>
</evidence>
<evidence type="ECO:0000256" key="1">
    <source>
        <dbReference type="ARBA" id="ARBA00005953"/>
    </source>
</evidence>
<dbReference type="InterPro" id="IPR008272">
    <property type="entry name" value="HB-CoA_thioesterase_AS"/>
</dbReference>
<dbReference type="NCBIfam" id="TIGR00051">
    <property type="entry name" value="YbgC/FadM family acyl-CoA thioesterase"/>
    <property type="match status" value="1"/>
</dbReference>
<dbReference type="Gene3D" id="3.10.129.10">
    <property type="entry name" value="Hotdog Thioesterase"/>
    <property type="match status" value="1"/>
</dbReference>
<dbReference type="PANTHER" id="PTHR31793:SF27">
    <property type="entry name" value="NOVEL THIOESTERASE SUPERFAMILY DOMAIN AND SAPOSIN A-TYPE DOMAIN CONTAINING PROTEIN (0610012H03RIK)"/>
    <property type="match status" value="1"/>
</dbReference>
<dbReference type="CDD" id="cd00586">
    <property type="entry name" value="4HBT"/>
    <property type="match status" value="1"/>
</dbReference>
<accession>A0A2G6KGC9</accession>
<dbReference type="Proteomes" id="UP000230914">
    <property type="component" value="Unassembled WGS sequence"/>
</dbReference>
<dbReference type="EMBL" id="PDSL01000008">
    <property type="protein sequence ID" value="PIE34724.1"/>
    <property type="molecule type" value="Genomic_DNA"/>
</dbReference>
<name>A0A2G6KGC9_9ACTN</name>
<reference evidence="3 4" key="1">
    <citation type="submission" date="2017-10" db="EMBL/GenBank/DDBJ databases">
        <title>Novel microbial diversity and functional potential in the marine mammal oral microbiome.</title>
        <authorList>
            <person name="Dudek N.K."/>
            <person name="Sun C.L."/>
            <person name="Burstein D."/>
            <person name="Kantor R.S."/>
            <person name="Aliaga Goltsman D.S."/>
            <person name="Bik E.M."/>
            <person name="Thomas B.C."/>
            <person name="Banfield J.F."/>
            <person name="Relman D.A."/>
        </authorList>
    </citation>
    <scope>NUCLEOTIDE SEQUENCE [LARGE SCALE GENOMIC DNA]</scope>
    <source>
        <strain evidence="3">DOLJORAL78_61_10</strain>
    </source>
</reference>
<evidence type="ECO:0000256" key="2">
    <source>
        <dbReference type="ARBA" id="ARBA00022801"/>
    </source>
</evidence>
<dbReference type="InterPro" id="IPR029069">
    <property type="entry name" value="HotDog_dom_sf"/>
</dbReference>
<dbReference type="InterPro" id="IPR006684">
    <property type="entry name" value="YbgC/YbaW"/>
</dbReference>
<evidence type="ECO:0000313" key="3">
    <source>
        <dbReference type="EMBL" id="PIE34724.1"/>
    </source>
</evidence>
<dbReference type="Pfam" id="PF13279">
    <property type="entry name" value="4HBT_2"/>
    <property type="match status" value="1"/>
</dbReference>
<comment type="caution">
    <text evidence="3">The sequence shown here is derived from an EMBL/GenBank/DDBJ whole genome shotgun (WGS) entry which is preliminary data.</text>
</comment>
<keyword evidence="2" id="KW-0378">Hydrolase</keyword>
<dbReference type="InterPro" id="IPR050563">
    <property type="entry name" value="4-hydroxybenzoyl-CoA_TE"/>
</dbReference>
<comment type="similarity">
    <text evidence="1">Belongs to the 4-hydroxybenzoyl-CoA thioesterase family.</text>
</comment>
<dbReference type="PROSITE" id="PS01328">
    <property type="entry name" value="4HBCOA_THIOESTERASE"/>
    <property type="match status" value="1"/>
</dbReference>
<protein>
    <submittedName>
        <fullName evidence="3">Thioesterase</fullName>
    </submittedName>
</protein>
<dbReference type="SUPFAM" id="SSF54637">
    <property type="entry name" value="Thioesterase/thiol ester dehydrase-isomerase"/>
    <property type="match status" value="1"/>
</dbReference>
<proteinExistence type="inferred from homology"/>
<dbReference type="GO" id="GO:0047617">
    <property type="term" value="F:fatty acyl-CoA hydrolase activity"/>
    <property type="evidence" value="ECO:0007669"/>
    <property type="project" value="TreeGrafter"/>
</dbReference>
<sequence length="145" mass="16711">MRISTKPSRDPADYPFAHPVRIRFAETDAMGIVHHSRYLPLLEEARVAYMRAVGHPYQEIRDEGLELNVIEQWVQYRIPLVFDEVADIHVTFLSMERASFQMGYLITVDDQIRATGVTAHGCITPDGRPTRLPIWFREFGTSSIH</sequence>
<dbReference type="PANTHER" id="PTHR31793">
    <property type="entry name" value="4-HYDROXYBENZOYL-COA THIOESTERASE FAMILY MEMBER"/>
    <property type="match status" value="1"/>
</dbReference>
<organism evidence="3 4">
    <name type="scientific">Ilumatobacter coccineus</name>
    <dbReference type="NCBI Taxonomy" id="467094"/>
    <lineage>
        <taxon>Bacteria</taxon>
        <taxon>Bacillati</taxon>
        <taxon>Actinomycetota</taxon>
        <taxon>Acidimicrobiia</taxon>
        <taxon>Acidimicrobiales</taxon>
        <taxon>Ilumatobacteraceae</taxon>
        <taxon>Ilumatobacter</taxon>
    </lineage>
</organism>